<dbReference type="PROSITE" id="PS50297">
    <property type="entry name" value="ANK_REP_REGION"/>
    <property type="match status" value="2"/>
</dbReference>
<evidence type="ECO:0000256" key="1">
    <source>
        <dbReference type="ARBA" id="ARBA00022737"/>
    </source>
</evidence>
<keyword evidence="2 3" id="KW-0040">ANK repeat</keyword>
<keyword evidence="1" id="KW-0677">Repeat</keyword>
<dbReference type="eggNOG" id="KOG4177">
    <property type="taxonomic scope" value="Eukaryota"/>
</dbReference>
<name>A0A0L0FRW6_9EUKA</name>
<dbReference type="InterPro" id="IPR036770">
    <property type="entry name" value="Ankyrin_rpt-contain_sf"/>
</dbReference>
<organism evidence="5 6">
    <name type="scientific">Sphaeroforma arctica JP610</name>
    <dbReference type="NCBI Taxonomy" id="667725"/>
    <lineage>
        <taxon>Eukaryota</taxon>
        <taxon>Ichthyosporea</taxon>
        <taxon>Ichthyophonida</taxon>
        <taxon>Sphaeroforma</taxon>
    </lineage>
</organism>
<dbReference type="OrthoDB" id="194358at2759"/>
<evidence type="ECO:0000313" key="5">
    <source>
        <dbReference type="EMBL" id="KNC79500.1"/>
    </source>
</evidence>
<evidence type="ECO:0000256" key="3">
    <source>
        <dbReference type="PROSITE-ProRule" id="PRU00023"/>
    </source>
</evidence>
<feature type="coiled-coil region" evidence="4">
    <location>
        <begin position="169"/>
        <end position="217"/>
    </location>
</feature>
<proteinExistence type="predicted"/>
<dbReference type="STRING" id="667725.A0A0L0FRW6"/>
<dbReference type="InterPro" id="IPR050776">
    <property type="entry name" value="Ank_Repeat/CDKN_Inhibitor"/>
</dbReference>
<dbReference type="EMBL" id="KQ242294">
    <property type="protein sequence ID" value="KNC79500.1"/>
    <property type="molecule type" value="Genomic_DNA"/>
</dbReference>
<feature type="repeat" description="ANK" evidence="3">
    <location>
        <begin position="42"/>
        <end position="74"/>
    </location>
</feature>
<dbReference type="PROSITE" id="PS50088">
    <property type="entry name" value="ANK_REPEAT"/>
    <property type="match status" value="2"/>
</dbReference>
<evidence type="ECO:0000256" key="2">
    <source>
        <dbReference type="ARBA" id="ARBA00023043"/>
    </source>
</evidence>
<dbReference type="SUPFAM" id="SSF48403">
    <property type="entry name" value="Ankyrin repeat"/>
    <property type="match status" value="1"/>
</dbReference>
<sequence>MIISGIQTAASAAVQPVAENSNWLWIKWRLALGDHIDTKYSEGKTALHLGSQNGYSSLIIFLLDQNADVDILSKEGLTALHYASQAGNLDAVRLLVDASARIDILNKDDNTALDVAKKEGHNQVVKVIEHRALDLARLETIRQLSKTNKELMTHVTKTSQMYNDKLAYIDELENECHVLRSVAARIASECSEKDDKIENLEDDMVQLLSQMVNITETRVFLNESHDQLGAVDEDLLGYVFPSNRSNSIILEDLPCMELNAPSSQNRDQVRDDVENNSSAEEYFGHIDGYVKGIHGVIDTSVDTVHDCAISDESLSDSYDSSIEEDLDDALERSNEAVELGKKRAVDIASQKLERDLFTTYRCAMNANRVHMQSVFSEMKERRNRASAQTGTGDAMKNAMVVATTCDKCDKRVTVSDGLFCQPIMKPDDDVKRSSHFLCGDCIGQHVQASCPTKREAKAESIEVHCVCEGCDSHPYTTKALARVLNEKDYGIYMACVLRHAEYELRQGLVREMRSATQQIPAHTTGSDRKRSFYKQKSIADMIDADTEEILTGGGY</sequence>
<dbReference type="Gene3D" id="1.25.40.20">
    <property type="entry name" value="Ankyrin repeat-containing domain"/>
    <property type="match status" value="2"/>
</dbReference>
<reference evidence="5 6" key="1">
    <citation type="submission" date="2011-02" db="EMBL/GenBank/DDBJ databases">
        <title>The Genome Sequence of Sphaeroforma arctica JP610.</title>
        <authorList>
            <consortium name="The Broad Institute Genome Sequencing Platform"/>
            <person name="Russ C."/>
            <person name="Cuomo C."/>
            <person name="Young S.K."/>
            <person name="Zeng Q."/>
            <person name="Gargeya S."/>
            <person name="Alvarado L."/>
            <person name="Berlin A."/>
            <person name="Chapman S.B."/>
            <person name="Chen Z."/>
            <person name="Freedman E."/>
            <person name="Gellesch M."/>
            <person name="Goldberg J."/>
            <person name="Griggs A."/>
            <person name="Gujja S."/>
            <person name="Heilman E."/>
            <person name="Heiman D."/>
            <person name="Howarth C."/>
            <person name="Mehta T."/>
            <person name="Neiman D."/>
            <person name="Pearson M."/>
            <person name="Roberts A."/>
            <person name="Saif S."/>
            <person name="Shea T."/>
            <person name="Shenoy N."/>
            <person name="Sisk P."/>
            <person name="Stolte C."/>
            <person name="Sykes S."/>
            <person name="White J."/>
            <person name="Yandava C."/>
            <person name="Burger G."/>
            <person name="Gray M.W."/>
            <person name="Holland P.W.H."/>
            <person name="King N."/>
            <person name="Lang F.B.F."/>
            <person name="Roger A.J."/>
            <person name="Ruiz-Trillo I."/>
            <person name="Haas B."/>
            <person name="Nusbaum C."/>
            <person name="Birren B."/>
        </authorList>
    </citation>
    <scope>NUCLEOTIDE SEQUENCE [LARGE SCALE GENOMIC DNA]</scope>
    <source>
        <strain evidence="5 6">JP610</strain>
    </source>
</reference>
<protein>
    <submittedName>
        <fullName evidence="5">Uncharacterized protein</fullName>
    </submittedName>
</protein>
<evidence type="ECO:0000256" key="4">
    <source>
        <dbReference type="SAM" id="Coils"/>
    </source>
</evidence>
<keyword evidence="6" id="KW-1185">Reference proteome</keyword>
<evidence type="ECO:0000313" key="6">
    <source>
        <dbReference type="Proteomes" id="UP000054560"/>
    </source>
</evidence>
<feature type="repeat" description="ANK" evidence="3">
    <location>
        <begin position="75"/>
        <end position="107"/>
    </location>
</feature>
<dbReference type="RefSeq" id="XP_014153402.1">
    <property type="nucleotide sequence ID" value="XM_014297927.1"/>
</dbReference>
<accession>A0A0L0FRW6</accession>
<dbReference type="PANTHER" id="PTHR24201">
    <property type="entry name" value="ANK_REP_REGION DOMAIN-CONTAINING PROTEIN"/>
    <property type="match status" value="1"/>
</dbReference>
<dbReference type="InterPro" id="IPR002110">
    <property type="entry name" value="Ankyrin_rpt"/>
</dbReference>
<dbReference type="Pfam" id="PF12796">
    <property type="entry name" value="Ank_2"/>
    <property type="match status" value="1"/>
</dbReference>
<keyword evidence="4" id="KW-0175">Coiled coil</keyword>
<gene>
    <name evidence="5" type="ORF">SARC_08106</name>
</gene>
<dbReference type="SMART" id="SM00248">
    <property type="entry name" value="ANK"/>
    <property type="match status" value="3"/>
</dbReference>
<dbReference type="GeneID" id="25908610"/>
<dbReference type="AlphaFoldDB" id="A0A0L0FRW6"/>
<dbReference type="Proteomes" id="UP000054560">
    <property type="component" value="Unassembled WGS sequence"/>
</dbReference>